<dbReference type="PROSITE" id="PS50125">
    <property type="entry name" value="GUANYLATE_CYCLASE_2"/>
    <property type="match status" value="1"/>
</dbReference>
<keyword evidence="9" id="KW-1185">Reference proteome</keyword>
<dbReference type="GO" id="GO:0008074">
    <property type="term" value="C:guanylate cyclase complex, soluble"/>
    <property type="evidence" value="ECO:0007669"/>
    <property type="project" value="TreeGrafter"/>
</dbReference>
<protein>
    <recommendedName>
        <fullName evidence="2">guanylate cyclase</fullName>
        <ecNumber evidence="2">4.6.1.2</ecNumber>
    </recommendedName>
</protein>
<keyword evidence="6" id="KW-0175">Coiled coil</keyword>
<dbReference type="GO" id="GO:0000166">
    <property type="term" value="F:nucleotide binding"/>
    <property type="evidence" value="ECO:0007669"/>
    <property type="project" value="UniProtKB-KW"/>
</dbReference>
<evidence type="ECO:0000313" key="9">
    <source>
        <dbReference type="Proteomes" id="UP000614601"/>
    </source>
</evidence>
<feature type="coiled-coil region" evidence="6">
    <location>
        <begin position="155"/>
        <end position="182"/>
    </location>
</feature>
<evidence type="ECO:0000259" key="7">
    <source>
        <dbReference type="PROSITE" id="PS50125"/>
    </source>
</evidence>
<dbReference type="InterPro" id="IPR001054">
    <property type="entry name" value="A/G_cyclase"/>
</dbReference>
<dbReference type="OrthoDB" id="6127067at2759"/>
<organism evidence="8 9">
    <name type="scientific">Bursaphelenchus okinawaensis</name>
    <dbReference type="NCBI Taxonomy" id="465554"/>
    <lineage>
        <taxon>Eukaryota</taxon>
        <taxon>Metazoa</taxon>
        <taxon>Ecdysozoa</taxon>
        <taxon>Nematoda</taxon>
        <taxon>Chromadorea</taxon>
        <taxon>Rhabditida</taxon>
        <taxon>Tylenchina</taxon>
        <taxon>Tylenchomorpha</taxon>
        <taxon>Aphelenchoidea</taxon>
        <taxon>Aphelenchoididae</taxon>
        <taxon>Bursaphelenchus</taxon>
    </lineage>
</organism>
<evidence type="ECO:0000256" key="1">
    <source>
        <dbReference type="ARBA" id="ARBA00001436"/>
    </source>
</evidence>
<dbReference type="Proteomes" id="UP000783686">
    <property type="component" value="Unassembled WGS sequence"/>
</dbReference>
<reference evidence="8" key="1">
    <citation type="submission" date="2020-09" db="EMBL/GenBank/DDBJ databases">
        <authorList>
            <person name="Kikuchi T."/>
        </authorList>
    </citation>
    <scope>NUCLEOTIDE SEQUENCE</scope>
    <source>
        <strain evidence="8">SH1</strain>
    </source>
</reference>
<comment type="caution">
    <text evidence="8">The sequence shown here is derived from an EMBL/GenBank/DDBJ whole genome shotgun (WGS) entry which is preliminary data.</text>
</comment>
<dbReference type="EC" id="4.6.1.2" evidence="2"/>
<keyword evidence="5" id="KW-0141">cGMP biosynthesis</keyword>
<dbReference type="InterPro" id="IPR042463">
    <property type="entry name" value="HNOB_dom_associated_sf"/>
</dbReference>
<dbReference type="InterPro" id="IPR029787">
    <property type="entry name" value="Nucleotide_cyclase"/>
</dbReference>
<evidence type="ECO:0000256" key="2">
    <source>
        <dbReference type="ARBA" id="ARBA00012202"/>
    </source>
</evidence>
<dbReference type="EMBL" id="CAJFDH010000002">
    <property type="protein sequence ID" value="CAD5209578.1"/>
    <property type="molecule type" value="Genomic_DNA"/>
</dbReference>
<keyword evidence="4" id="KW-0456">Lyase</keyword>
<evidence type="ECO:0000256" key="6">
    <source>
        <dbReference type="SAM" id="Coils"/>
    </source>
</evidence>
<comment type="catalytic activity">
    <reaction evidence="1">
        <text>GTP = 3',5'-cyclic GMP + diphosphate</text>
        <dbReference type="Rhea" id="RHEA:13665"/>
        <dbReference type="ChEBI" id="CHEBI:33019"/>
        <dbReference type="ChEBI" id="CHEBI:37565"/>
        <dbReference type="ChEBI" id="CHEBI:57746"/>
        <dbReference type="EC" id="4.6.1.2"/>
    </reaction>
</comment>
<dbReference type="PANTHER" id="PTHR45655">
    <property type="entry name" value="GUANYLATE CYCLASE SOLUBLE SUBUNIT BETA-2"/>
    <property type="match status" value="1"/>
</dbReference>
<evidence type="ECO:0000256" key="4">
    <source>
        <dbReference type="ARBA" id="ARBA00023239"/>
    </source>
</evidence>
<accession>A0A811K376</accession>
<feature type="domain" description="Guanylate cyclase" evidence="7">
    <location>
        <begin position="207"/>
        <end position="334"/>
    </location>
</feature>
<evidence type="ECO:0000256" key="5">
    <source>
        <dbReference type="ARBA" id="ARBA00023293"/>
    </source>
</evidence>
<dbReference type="EMBL" id="CAJFCW020000002">
    <property type="protein sequence ID" value="CAG9089640.1"/>
    <property type="molecule type" value="Genomic_DNA"/>
</dbReference>
<gene>
    <name evidence="8" type="ORF">BOKJ2_LOCUS2757</name>
</gene>
<dbReference type="SMART" id="SM00044">
    <property type="entry name" value="CYCc"/>
    <property type="match status" value="1"/>
</dbReference>
<dbReference type="Proteomes" id="UP000614601">
    <property type="component" value="Unassembled WGS sequence"/>
</dbReference>
<dbReference type="GO" id="GO:0019934">
    <property type="term" value="P:cGMP-mediated signaling"/>
    <property type="evidence" value="ECO:0007669"/>
    <property type="project" value="TreeGrafter"/>
</dbReference>
<dbReference type="Pfam" id="PF00211">
    <property type="entry name" value="Guanylate_cyc"/>
    <property type="match status" value="1"/>
</dbReference>
<proteinExistence type="predicted"/>
<evidence type="ECO:0000313" key="8">
    <source>
        <dbReference type="EMBL" id="CAD5209578.1"/>
    </source>
</evidence>
<evidence type="ECO:0000256" key="3">
    <source>
        <dbReference type="ARBA" id="ARBA00022741"/>
    </source>
</evidence>
<dbReference type="SUPFAM" id="SSF55073">
    <property type="entry name" value="Nucleotide cyclase"/>
    <property type="match status" value="1"/>
</dbReference>
<dbReference type="Gene3D" id="3.30.450.260">
    <property type="entry name" value="Haem NO binding associated domain"/>
    <property type="match status" value="1"/>
</dbReference>
<name>A0A811K376_9BILA</name>
<dbReference type="PANTHER" id="PTHR45655:SF16">
    <property type="entry name" value="SOLUBLE GUANYLATE CYCLASE GCY-36"/>
    <property type="match status" value="1"/>
</dbReference>
<dbReference type="Gene3D" id="3.30.70.1230">
    <property type="entry name" value="Nucleotide cyclase"/>
    <property type="match status" value="1"/>
</dbReference>
<dbReference type="Pfam" id="PF07701">
    <property type="entry name" value="HNOBA"/>
    <property type="match status" value="1"/>
</dbReference>
<dbReference type="CDD" id="cd07302">
    <property type="entry name" value="CHD"/>
    <property type="match status" value="1"/>
</dbReference>
<keyword evidence="3" id="KW-0547">Nucleotide-binding</keyword>
<dbReference type="GO" id="GO:0004383">
    <property type="term" value="F:guanylate cyclase activity"/>
    <property type="evidence" value="ECO:0007669"/>
    <property type="project" value="UniProtKB-EC"/>
</dbReference>
<dbReference type="AlphaFoldDB" id="A0A811K376"/>
<dbReference type="InterPro" id="IPR011645">
    <property type="entry name" value="HNOB_dom_associated"/>
</dbReference>
<sequence length="434" mass="48634">MSFDNMNVLSNYVIEDHTKPGTPISRIFEIHRPMITLDYDGIYNFINGVFILQVRTSPLQTQAIVASETGNNKVLTFEGSAELTSHTQHMKLKGQMMLIENREEIIFMGSPFVSTVNDLYKYGIRLSEIPLHDSTRDMLFLNETRSGDNKDENILNRQVLEAEKLEEEIEKANQVLEDLINETFPKSLGKQVIDRSIWEAHSFGSATVMVVDCPMILKLLTKGKPSELMQTIDKLLTKYDRIIKLHEAYKVNVVGDSFMAICGAPDAVDSHCERMCHVALGLQWETHCTLDKNNEPLTMRCGISTGSIIAGVTGGRTQRYCVFGLTVGEAAQLLNQCPLGRVHVNCEVVSAAETTGRFEFVSKGLASLRGFGIQETFFLLKSYKKSVWEIIGKERDVNVHSIDGYAELFAGLRSDVKLMKYPDSTISTKACNLL</sequence>
<dbReference type="GO" id="GO:0070482">
    <property type="term" value="P:response to oxygen levels"/>
    <property type="evidence" value="ECO:0007669"/>
    <property type="project" value="TreeGrafter"/>
</dbReference>